<dbReference type="PRINTS" id="PR00080">
    <property type="entry name" value="SDRFAMILY"/>
</dbReference>
<dbReference type="PANTHER" id="PTHR43639:SF1">
    <property type="entry name" value="SHORT-CHAIN DEHYDROGENASE_REDUCTASE FAMILY PROTEIN"/>
    <property type="match status" value="1"/>
</dbReference>
<accession>A0A8G2BHD7</accession>
<sequence length="253" mass="27530">MRETMYADLAGRTVFVTGGASGIGSAIVTRFCAQGANVGFIDIAEREAQGLIETIRAQGNPPPVFVEGDVRDLDELKKAISRVRRKFGMISVLVNNAAKDDRHTLEHVTPDYWDDRFSLLVRPMFFAAQAVAADMRSRAGGSIVNLGAADRPLNSSRSAYDAAKGAVHGLTKSLAHELGRDAIRVNTVSPGWVLTDRQRELWLTENAAAELKTRQSMRRDITAIDVANVVVFLASLDAEMITGQEIVVDGGYR</sequence>
<dbReference type="Gene3D" id="3.40.50.720">
    <property type="entry name" value="NAD(P)-binding Rossmann-like Domain"/>
    <property type="match status" value="1"/>
</dbReference>
<comment type="caution">
    <text evidence="3">The sequence shown here is derived from an EMBL/GenBank/DDBJ whole genome shotgun (WGS) entry which is preliminary data.</text>
</comment>
<dbReference type="RefSeq" id="WP_028793449.1">
    <property type="nucleotide sequence ID" value="NZ_FNBW01000004.1"/>
</dbReference>
<keyword evidence="2" id="KW-0560">Oxidoreductase</keyword>
<protein>
    <submittedName>
        <fullName evidence="3">NAD(P)-dependent dehydrogenase, short-chain alcohol dehydrogenase family</fullName>
    </submittedName>
</protein>
<evidence type="ECO:0000256" key="2">
    <source>
        <dbReference type="ARBA" id="ARBA00023002"/>
    </source>
</evidence>
<dbReference type="Pfam" id="PF13561">
    <property type="entry name" value="adh_short_C2"/>
    <property type="match status" value="1"/>
</dbReference>
<dbReference type="SUPFAM" id="SSF51735">
    <property type="entry name" value="NAD(P)-binding Rossmann-fold domains"/>
    <property type="match status" value="1"/>
</dbReference>
<evidence type="ECO:0000313" key="4">
    <source>
        <dbReference type="Proteomes" id="UP000198615"/>
    </source>
</evidence>
<proteinExistence type="inferred from homology"/>
<gene>
    <name evidence="3" type="ORF">SAMN05660686_01752</name>
</gene>
<comment type="similarity">
    <text evidence="1">Belongs to the short-chain dehydrogenases/reductases (SDR) family.</text>
</comment>
<reference evidence="3 4" key="1">
    <citation type="submission" date="2016-10" db="EMBL/GenBank/DDBJ databases">
        <authorList>
            <person name="Varghese N."/>
            <person name="Submissions S."/>
        </authorList>
    </citation>
    <scope>NUCLEOTIDE SEQUENCE [LARGE SCALE GENOMIC DNA]</scope>
    <source>
        <strain evidence="3 4">DSM 18839</strain>
    </source>
</reference>
<dbReference type="FunFam" id="3.40.50.720:FF:000084">
    <property type="entry name" value="Short-chain dehydrogenase reductase"/>
    <property type="match status" value="1"/>
</dbReference>
<dbReference type="Proteomes" id="UP000198615">
    <property type="component" value="Unassembled WGS sequence"/>
</dbReference>
<dbReference type="PANTHER" id="PTHR43639">
    <property type="entry name" value="OXIDOREDUCTASE, SHORT-CHAIN DEHYDROGENASE/REDUCTASE FAMILY (AFU_ORTHOLOGUE AFUA_5G02870)"/>
    <property type="match status" value="1"/>
</dbReference>
<evidence type="ECO:0000256" key="1">
    <source>
        <dbReference type="ARBA" id="ARBA00006484"/>
    </source>
</evidence>
<dbReference type="PRINTS" id="PR00081">
    <property type="entry name" value="GDHRDH"/>
</dbReference>
<dbReference type="InterPro" id="IPR002347">
    <property type="entry name" value="SDR_fam"/>
</dbReference>
<organism evidence="3 4">
    <name type="scientific">Thalassobaculum litoreum DSM 18839</name>
    <dbReference type="NCBI Taxonomy" id="1123362"/>
    <lineage>
        <taxon>Bacteria</taxon>
        <taxon>Pseudomonadati</taxon>
        <taxon>Pseudomonadota</taxon>
        <taxon>Alphaproteobacteria</taxon>
        <taxon>Rhodospirillales</taxon>
        <taxon>Thalassobaculaceae</taxon>
        <taxon>Thalassobaculum</taxon>
    </lineage>
</organism>
<dbReference type="EMBL" id="FNBW01000004">
    <property type="protein sequence ID" value="SDF58263.1"/>
    <property type="molecule type" value="Genomic_DNA"/>
</dbReference>
<dbReference type="InterPro" id="IPR036291">
    <property type="entry name" value="NAD(P)-bd_dom_sf"/>
</dbReference>
<name>A0A8G2BHD7_9PROT</name>
<dbReference type="OrthoDB" id="9789398at2"/>
<evidence type="ECO:0000313" key="3">
    <source>
        <dbReference type="EMBL" id="SDF58263.1"/>
    </source>
</evidence>
<dbReference type="CDD" id="cd05233">
    <property type="entry name" value="SDR_c"/>
    <property type="match status" value="1"/>
</dbReference>
<keyword evidence="4" id="KW-1185">Reference proteome</keyword>
<dbReference type="GO" id="GO:0016491">
    <property type="term" value="F:oxidoreductase activity"/>
    <property type="evidence" value="ECO:0007669"/>
    <property type="project" value="UniProtKB-KW"/>
</dbReference>
<dbReference type="AlphaFoldDB" id="A0A8G2BHD7"/>